<accession>A0A0J6GBK3</accession>
<dbReference type="Proteomes" id="UP000183613">
    <property type="component" value="Unassembled WGS sequence"/>
</dbReference>
<evidence type="ECO:0000313" key="1">
    <source>
        <dbReference type="EMBL" id="SEF02498.1"/>
    </source>
</evidence>
<gene>
    <name evidence="1" type="ORF">SAMN04489800_3708</name>
</gene>
<dbReference type="OrthoDB" id="6120755at2"/>
<dbReference type="PATRIC" id="fig|882211.3.peg.3355"/>
<protein>
    <recommendedName>
        <fullName evidence="3">Ribosomal protein S3AE</fullName>
    </recommendedName>
</protein>
<dbReference type="RefSeq" id="WP_048361017.1">
    <property type="nucleotide sequence ID" value="NZ_FNUD01000002.1"/>
</dbReference>
<dbReference type="AlphaFoldDB" id="A0A0J6GBK3"/>
<sequence>MTPSTVLRSPCPPGACICEREQLLAAPDSDLRIFSLTRQAEKVLLDRLENIQSLSDLEHLRRRMREQLGIEVLIDPGVTEVRTMRGIAIRLAEQPGLCRKTRQAIPAAIRRALEKNPEIAYKLLDDQGLFRDT</sequence>
<comment type="caution">
    <text evidence="1">The sequence shown here is derived from an EMBL/GenBank/DDBJ whole genome shotgun (WGS) entry which is preliminary data.</text>
</comment>
<evidence type="ECO:0008006" key="3">
    <source>
        <dbReference type="Google" id="ProtNLM"/>
    </source>
</evidence>
<keyword evidence="2" id="KW-1185">Reference proteome</keyword>
<dbReference type="EMBL" id="FNUD01000002">
    <property type="protein sequence ID" value="SEF02498.1"/>
    <property type="molecule type" value="Genomic_DNA"/>
</dbReference>
<reference evidence="1" key="1">
    <citation type="submission" date="2016-10" db="EMBL/GenBank/DDBJ databases">
        <authorList>
            <person name="Varghese N."/>
            <person name="Submissions S."/>
        </authorList>
    </citation>
    <scope>NUCLEOTIDE SEQUENCE [LARGE SCALE GENOMIC DNA]</scope>
    <source>
        <strain evidence="1">LMG 25555</strain>
    </source>
</reference>
<organism evidence="1 2">
    <name type="scientific">Pseudomonas deceptionensis</name>
    <dbReference type="NCBI Taxonomy" id="882211"/>
    <lineage>
        <taxon>Bacteria</taxon>
        <taxon>Pseudomonadati</taxon>
        <taxon>Pseudomonadota</taxon>
        <taxon>Gammaproteobacteria</taxon>
        <taxon>Pseudomonadales</taxon>
        <taxon>Pseudomonadaceae</taxon>
        <taxon>Pseudomonas</taxon>
    </lineage>
</organism>
<proteinExistence type="predicted"/>
<name>A0A0J6GBK3_PSEDM</name>
<evidence type="ECO:0000313" key="2">
    <source>
        <dbReference type="Proteomes" id="UP000183613"/>
    </source>
</evidence>